<sequence>MLVDFIATIAAGAGVACLIFVANHLSRRVRGEKLAKWVMPAGIGLAMIAYSIWNEYSWYPRMRAALPEGVVVAMAPTDRAFYRPWSYAFPIVSRFIAVDTGHAARSTADPQVFAANAVVFQRWQSEKRIPQAFDCGAGARADLMDGAALSEDGKLKGAEWLTEADDPLVRAACSGG</sequence>
<keyword evidence="1" id="KW-0472">Membrane</keyword>
<dbReference type="RefSeq" id="WP_105516249.1">
    <property type="nucleotide sequence ID" value="NZ_PVEP01000011.1"/>
</dbReference>
<keyword evidence="1" id="KW-0812">Transmembrane</keyword>
<evidence type="ECO:0000313" key="2">
    <source>
        <dbReference type="EMBL" id="PQV55186.1"/>
    </source>
</evidence>
<dbReference type="OrthoDB" id="8601734at2"/>
<dbReference type="Proteomes" id="UP000238338">
    <property type="component" value="Unassembled WGS sequence"/>
</dbReference>
<dbReference type="AlphaFoldDB" id="A0A2S8S2Z4"/>
<feature type="transmembrane region" description="Helical" evidence="1">
    <location>
        <begin position="6"/>
        <end position="25"/>
    </location>
</feature>
<feature type="transmembrane region" description="Helical" evidence="1">
    <location>
        <begin position="37"/>
        <end position="53"/>
    </location>
</feature>
<proteinExistence type="predicted"/>
<dbReference type="EMBL" id="PVEP01000011">
    <property type="protein sequence ID" value="PQV55186.1"/>
    <property type="molecule type" value="Genomic_DNA"/>
</dbReference>
<comment type="caution">
    <text evidence="2">The sequence shown here is derived from an EMBL/GenBank/DDBJ whole genome shotgun (WGS) entry which is preliminary data.</text>
</comment>
<name>A0A2S8S2Z4_9RHOB</name>
<reference evidence="2 3" key="1">
    <citation type="submission" date="2018-02" db="EMBL/GenBank/DDBJ databases">
        <title>Genomic Encyclopedia of Archaeal and Bacterial Type Strains, Phase II (KMG-II): from individual species to whole genera.</title>
        <authorList>
            <person name="Goeker M."/>
        </authorList>
    </citation>
    <scope>NUCLEOTIDE SEQUENCE [LARGE SCALE GENOMIC DNA]</scope>
    <source>
        <strain evidence="2 3">DSM 18921</strain>
    </source>
</reference>
<evidence type="ECO:0000256" key="1">
    <source>
        <dbReference type="SAM" id="Phobius"/>
    </source>
</evidence>
<gene>
    <name evidence="2" type="ORF">LX70_03704</name>
</gene>
<protein>
    <submittedName>
        <fullName evidence="2">Uncharacterized protein</fullName>
    </submittedName>
</protein>
<evidence type="ECO:0000313" key="3">
    <source>
        <dbReference type="Proteomes" id="UP000238338"/>
    </source>
</evidence>
<organism evidence="2 3">
    <name type="scientific">Albidovulum denitrificans</name>
    <dbReference type="NCBI Taxonomy" id="404881"/>
    <lineage>
        <taxon>Bacteria</taxon>
        <taxon>Pseudomonadati</taxon>
        <taxon>Pseudomonadota</taxon>
        <taxon>Alphaproteobacteria</taxon>
        <taxon>Rhodobacterales</taxon>
        <taxon>Paracoccaceae</taxon>
        <taxon>Albidovulum</taxon>
    </lineage>
</organism>
<keyword evidence="3" id="KW-1185">Reference proteome</keyword>
<accession>A0A2S8S2Z4</accession>
<keyword evidence="1" id="KW-1133">Transmembrane helix</keyword>